<name>A0A0E0E249_9ORYZ</name>
<reference evidence="1" key="1">
    <citation type="submission" date="2015-04" db="UniProtKB">
        <authorList>
            <consortium name="EnsemblPlants"/>
        </authorList>
    </citation>
    <scope>IDENTIFICATION</scope>
</reference>
<evidence type="ECO:0000313" key="2">
    <source>
        <dbReference type="Proteomes" id="UP000008021"/>
    </source>
</evidence>
<evidence type="ECO:0000313" key="1">
    <source>
        <dbReference type="EnsemblPlants" id="OMERI06G16760.1"/>
    </source>
</evidence>
<accession>A0A0E0E249</accession>
<dbReference type="Gramene" id="OMERI06G16760.1">
    <property type="protein sequence ID" value="OMERI06G16760.1"/>
    <property type="gene ID" value="OMERI06G16760"/>
</dbReference>
<protein>
    <recommendedName>
        <fullName evidence="3">DUF1263 domain-containing protein</fullName>
    </recommendedName>
</protein>
<proteinExistence type="predicted"/>
<sequence>MVAHLRVGPNTVPRLTRGECPVIRHLMHGDFGDSPRAGRAPANVLMGRGIAAPTPPDRGRDVGALPSIPSSLTMPHACSHRIKCGAGRLGRYALKGGAASPVPPALPTTWWPGEGLGMAHAEGPWVTTWHLESP</sequence>
<dbReference type="AlphaFoldDB" id="A0A0E0E249"/>
<evidence type="ECO:0008006" key="3">
    <source>
        <dbReference type="Google" id="ProtNLM"/>
    </source>
</evidence>
<dbReference type="EnsemblPlants" id="OMERI06G16760.1">
    <property type="protein sequence ID" value="OMERI06G16760.1"/>
    <property type="gene ID" value="OMERI06G16760"/>
</dbReference>
<reference evidence="1" key="2">
    <citation type="submission" date="2018-05" db="EMBL/GenBank/DDBJ databases">
        <title>OmerRS3 (Oryza meridionalis Reference Sequence Version 3).</title>
        <authorList>
            <person name="Zhang J."/>
            <person name="Kudrna D."/>
            <person name="Lee S."/>
            <person name="Talag J."/>
            <person name="Welchert J."/>
            <person name="Wing R.A."/>
        </authorList>
    </citation>
    <scope>NUCLEOTIDE SEQUENCE [LARGE SCALE GENOMIC DNA]</scope>
    <source>
        <strain evidence="1">cv. OR44</strain>
    </source>
</reference>
<organism evidence="1">
    <name type="scientific">Oryza meridionalis</name>
    <dbReference type="NCBI Taxonomy" id="40149"/>
    <lineage>
        <taxon>Eukaryota</taxon>
        <taxon>Viridiplantae</taxon>
        <taxon>Streptophyta</taxon>
        <taxon>Embryophyta</taxon>
        <taxon>Tracheophyta</taxon>
        <taxon>Spermatophyta</taxon>
        <taxon>Magnoliopsida</taxon>
        <taxon>Liliopsida</taxon>
        <taxon>Poales</taxon>
        <taxon>Poaceae</taxon>
        <taxon>BOP clade</taxon>
        <taxon>Oryzoideae</taxon>
        <taxon>Oryzeae</taxon>
        <taxon>Oryzinae</taxon>
        <taxon>Oryza</taxon>
    </lineage>
</organism>
<keyword evidence="2" id="KW-1185">Reference proteome</keyword>
<dbReference type="Proteomes" id="UP000008021">
    <property type="component" value="Chromosome 6"/>
</dbReference>
<dbReference type="HOGENOM" id="CLU_1899531_0_0_1"/>